<dbReference type="OrthoDB" id="10265971at2759"/>
<organism evidence="9 10">
    <name type="scientific">Cryptosporidium ubiquitum</name>
    <dbReference type="NCBI Taxonomy" id="857276"/>
    <lineage>
        <taxon>Eukaryota</taxon>
        <taxon>Sar</taxon>
        <taxon>Alveolata</taxon>
        <taxon>Apicomplexa</taxon>
        <taxon>Conoidasida</taxon>
        <taxon>Coccidia</taxon>
        <taxon>Eucoccidiorida</taxon>
        <taxon>Eimeriorina</taxon>
        <taxon>Cryptosporidiidae</taxon>
        <taxon>Cryptosporidium</taxon>
    </lineage>
</organism>
<dbReference type="PANTHER" id="PTHR12172">
    <property type="entry name" value="CELL CYCLE CHECKPOINT PROTEIN RAD17"/>
    <property type="match status" value="1"/>
</dbReference>
<feature type="domain" description="AAA+ ATPase" evidence="8">
    <location>
        <begin position="44"/>
        <end position="174"/>
    </location>
</feature>
<dbReference type="GO" id="GO:0005634">
    <property type="term" value="C:nucleus"/>
    <property type="evidence" value="ECO:0007669"/>
    <property type="project" value="UniProtKB-SubCell"/>
</dbReference>
<evidence type="ECO:0000256" key="7">
    <source>
        <dbReference type="ARBA" id="ARBA00023306"/>
    </source>
</evidence>
<keyword evidence="7" id="KW-0131">Cell cycle</keyword>
<comment type="caution">
    <text evidence="9">The sequence shown here is derived from an EMBL/GenBank/DDBJ whole genome shotgun (WGS) entry which is preliminary data.</text>
</comment>
<dbReference type="EMBL" id="LRBP01000013">
    <property type="protein sequence ID" value="OII74138.1"/>
    <property type="molecule type" value="Genomic_DNA"/>
</dbReference>
<evidence type="ECO:0000313" key="10">
    <source>
        <dbReference type="Proteomes" id="UP000186176"/>
    </source>
</evidence>
<reference evidence="9 10" key="1">
    <citation type="submission" date="2016-10" db="EMBL/GenBank/DDBJ databases">
        <title>Reductive evolution of mitochondrial metabolism and differential evolution of invasion-related proteins in Cryptosporidium.</title>
        <authorList>
            <person name="Liu S."/>
            <person name="Roellig D.M."/>
            <person name="Guo Y."/>
            <person name="Li N."/>
            <person name="Frace M.A."/>
            <person name="Tang K."/>
            <person name="Zhang L."/>
            <person name="Feng Y."/>
            <person name="Xiao L."/>
        </authorList>
    </citation>
    <scope>NUCLEOTIDE SEQUENCE [LARGE SCALE GENOMIC DNA]</scope>
    <source>
        <strain evidence="9">39726</strain>
    </source>
</reference>
<protein>
    <submittedName>
        <fullName evidence="9">RAD24 RF-C activator 1 AAA+ ATPase</fullName>
    </submittedName>
</protein>
<keyword evidence="5" id="KW-0067">ATP-binding</keyword>
<dbReference type="GO" id="GO:0000077">
    <property type="term" value="P:DNA damage checkpoint signaling"/>
    <property type="evidence" value="ECO:0007669"/>
    <property type="project" value="TreeGrafter"/>
</dbReference>
<evidence type="ECO:0000313" key="9">
    <source>
        <dbReference type="EMBL" id="OII74138.1"/>
    </source>
</evidence>
<dbReference type="GeneID" id="39979730"/>
<dbReference type="GO" id="GO:0006281">
    <property type="term" value="P:DNA repair"/>
    <property type="evidence" value="ECO:0007669"/>
    <property type="project" value="InterPro"/>
</dbReference>
<proteinExistence type="inferred from homology"/>
<dbReference type="PANTHER" id="PTHR12172:SF0">
    <property type="entry name" value="CELL CYCLE CHECKPOINT PROTEIN RAD17"/>
    <property type="match status" value="1"/>
</dbReference>
<accession>A0A1J4MIP4</accession>
<keyword evidence="4" id="KW-0227">DNA damage</keyword>
<dbReference type="Proteomes" id="UP000186176">
    <property type="component" value="Unassembled WGS sequence"/>
</dbReference>
<comment type="similarity">
    <text evidence="2">Belongs to the rad17/RAD24 family.</text>
</comment>
<dbReference type="InterPro" id="IPR004582">
    <property type="entry name" value="Checkpoint_prot_Rad17_Rad24"/>
</dbReference>
<dbReference type="GO" id="GO:0005524">
    <property type="term" value="F:ATP binding"/>
    <property type="evidence" value="ECO:0007669"/>
    <property type="project" value="UniProtKB-KW"/>
</dbReference>
<dbReference type="InterPro" id="IPR003593">
    <property type="entry name" value="AAA+_ATPase"/>
</dbReference>
<keyword evidence="3" id="KW-0547">Nucleotide-binding</keyword>
<dbReference type="RefSeq" id="XP_028875358.1">
    <property type="nucleotide sequence ID" value="XM_029019951.1"/>
</dbReference>
<evidence type="ECO:0000256" key="1">
    <source>
        <dbReference type="ARBA" id="ARBA00004123"/>
    </source>
</evidence>
<evidence type="ECO:0000256" key="5">
    <source>
        <dbReference type="ARBA" id="ARBA00022840"/>
    </source>
</evidence>
<evidence type="ECO:0000259" key="8">
    <source>
        <dbReference type="SMART" id="SM00382"/>
    </source>
</evidence>
<evidence type="ECO:0000256" key="6">
    <source>
        <dbReference type="ARBA" id="ARBA00023242"/>
    </source>
</evidence>
<dbReference type="GO" id="GO:0033314">
    <property type="term" value="P:mitotic DNA replication checkpoint signaling"/>
    <property type="evidence" value="ECO:0007669"/>
    <property type="project" value="TreeGrafter"/>
</dbReference>
<dbReference type="GO" id="GO:0003689">
    <property type="term" value="F:DNA clamp loader activity"/>
    <property type="evidence" value="ECO:0007669"/>
    <property type="project" value="TreeGrafter"/>
</dbReference>
<dbReference type="Gene3D" id="3.40.50.300">
    <property type="entry name" value="P-loop containing nucleotide triphosphate hydrolases"/>
    <property type="match status" value="1"/>
</dbReference>
<dbReference type="AlphaFoldDB" id="A0A1J4MIP4"/>
<keyword evidence="10" id="KW-1185">Reference proteome</keyword>
<dbReference type="SMART" id="SM00382">
    <property type="entry name" value="AAA"/>
    <property type="match status" value="1"/>
</dbReference>
<dbReference type="GO" id="GO:0003682">
    <property type="term" value="F:chromatin binding"/>
    <property type="evidence" value="ECO:0007669"/>
    <property type="project" value="TreeGrafter"/>
</dbReference>
<dbReference type="InterPro" id="IPR027417">
    <property type="entry name" value="P-loop_NTPase"/>
</dbReference>
<evidence type="ECO:0000256" key="3">
    <source>
        <dbReference type="ARBA" id="ARBA00022741"/>
    </source>
</evidence>
<sequence length="700" mass="80984">MSLWTNEFEPKTAHELLVNKSKIIEVKSFLDNSFIRIDLSQSLRKNILVIFGPNGAGKTTILRCLCNNIKIIKWDPPTALNEGIGASFYRFIFNSLFFSKASSNEKVLILIKDLPFTLLQHNTQILIEIRLFLSKMILNPSLTIPIVFIASEDRNDRQFLKLLLPGELDVYNETCADKKLSGKIKIVRLNPIPSTVIKSKLKYILKFKRILVGRNEENLIERIVQTSNGDLYHAVSQLQFHFGESKDICMKNNTQNLSFKSELSFSGKKRSNDLNNHDQHSQSLYKTFNNFGKEPMYNVFRTIGKILYNKREEDTNKFKPEYIPITYTKRTKMNSEFLDIYDNRVGLTQYVNIEKDSNCKNYCEGFKDLCEHFFSSHIIQEDSLKGQLSFDLEDLLLYSGVEDNSLILLLQENYIPFIGNCMDTIFCSDIFSWSDIYTKDLNSDNFSSSILVSCIARTILYFNSKPLNPCSSDYQTQDNIKAGFSRSQSSLWKKQECIQNGKFKMNNLVDKLKKTKFKWHPKKPAFKTFISNLEILKEDYKNLVEKCLPSFTEKDNYIYLLCNKSVFTEIFPYLSYFFVSKNISFTLNSTINNELVIFLNNWNKYSKYIPTSQLNFKDNTGVGLGNGPKLYCYDQNFNTSYCEYLSDEQLVSILETCDVENLQSNPTVNNCFELRNLNCSNNDIHNSISSSDESVDDDSE</sequence>
<dbReference type="VEuPathDB" id="CryptoDB:cubi_02940"/>
<dbReference type="Pfam" id="PF03215">
    <property type="entry name" value="Rad17"/>
    <property type="match status" value="1"/>
</dbReference>
<name>A0A1J4MIP4_9CRYT</name>
<gene>
    <name evidence="9" type="ORF">cubi_02940</name>
</gene>
<evidence type="ECO:0000256" key="2">
    <source>
        <dbReference type="ARBA" id="ARBA00006168"/>
    </source>
</evidence>
<comment type="subcellular location">
    <subcellularLocation>
        <location evidence="1">Nucleus</location>
    </subcellularLocation>
</comment>
<keyword evidence="6" id="KW-0539">Nucleus</keyword>
<evidence type="ECO:0000256" key="4">
    <source>
        <dbReference type="ARBA" id="ARBA00022763"/>
    </source>
</evidence>
<dbReference type="SUPFAM" id="SSF52540">
    <property type="entry name" value="P-loop containing nucleoside triphosphate hydrolases"/>
    <property type="match status" value="1"/>
</dbReference>